<dbReference type="OrthoDB" id="9788755at2"/>
<dbReference type="Proteomes" id="UP000240009">
    <property type="component" value="Unassembled WGS sequence"/>
</dbReference>
<keyword evidence="2" id="KW-0012">Acyltransferase</keyword>
<dbReference type="PANTHER" id="PTHR43800">
    <property type="entry name" value="PEPTIDYL-LYSINE N-ACETYLTRANSFERASE YJAB"/>
    <property type="match status" value="1"/>
</dbReference>
<evidence type="ECO:0000313" key="4">
    <source>
        <dbReference type="EMBL" id="PQO25702.1"/>
    </source>
</evidence>
<gene>
    <name evidence="4" type="ORF">C5Y96_23075</name>
</gene>
<dbReference type="PANTHER" id="PTHR43800:SF1">
    <property type="entry name" value="PEPTIDYL-LYSINE N-ACETYLTRANSFERASE YJAB"/>
    <property type="match status" value="1"/>
</dbReference>
<dbReference type="Gene3D" id="3.40.630.30">
    <property type="match status" value="1"/>
</dbReference>
<reference evidence="4 5" key="1">
    <citation type="submission" date="2018-02" db="EMBL/GenBank/DDBJ databases">
        <title>Comparative genomes isolates from brazilian mangrove.</title>
        <authorList>
            <person name="Araujo J.E."/>
            <person name="Taketani R.G."/>
            <person name="Silva M.C.P."/>
            <person name="Loureco M.V."/>
            <person name="Andreote F.D."/>
        </authorList>
    </citation>
    <scope>NUCLEOTIDE SEQUENCE [LARGE SCALE GENOMIC DNA]</scope>
    <source>
        <strain evidence="4 5">HEX-2 MGV</strain>
    </source>
</reference>
<dbReference type="CDD" id="cd04301">
    <property type="entry name" value="NAT_SF"/>
    <property type="match status" value="1"/>
</dbReference>
<dbReference type="RefSeq" id="WP_105358353.1">
    <property type="nucleotide sequence ID" value="NZ_PUIA01000074.1"/>
</dbReference>
<evidence type="ECO:0000259" key="3">
    <source>
        <dbReference type="PROSITE" id="PS51186"/>
    </source>
</evidence>
<dbReference type="EMBL" id="PUIA01000074">
    <property type="protein sequence ID" value="PQO25702.1"/>
    <property type="molecule type" value="Genomic_DNA"/>
</dbReference>
<evidence type="ECO:0000256" key="2">
    <source>
        <dbReference type="ARBA" id="ARBA00023315"/>
    </source>
</evidence>
<sequence length="147" mass="16579">MITIRDSQPSDSTELQALYERFVCGADWLPVSSGQDADFAITTEGERVFVAVSETGQLIGAVTVWEPESFIHCLFVDCRYQGQGVGTLLLDSLVQWLPFPWKLKCLTVNRRALDFYRRRGWHKLETGLDQQGTYLLLGREANVIGHG</sequence>
<dbReference type="GO" id="GO:0016747">
    <property type="term" value="F:acyltransferase activity, transferring groups other than amino-acyl groups"/>
    <property type="evidence" value="ECO:0007669"/>
    <property type="project" value="InterPro"/>
</dbReference>
<dbReference type="PROSITE" id="PS51186">
    <property type="entry name" value="GNAT"/>
    <property type="match status" value="1"/>
</dbReference>
<accession>A0A2S8F0K1</accession>
<feature type="domain" description="N-acetyltransferase" evidence="3">
    <location>
        <begin position="2"/>
        <end position="142"/>
    </location>
</feature>
<dbReference type="InterPro" id="IPR016181">
    <property type="entry name" value="Acyl_CoA_acyltransferase"/>
</dbReference>
<dbReference type="InterPro" id="IPR000182">
    <property type="entry name" value="GNAT_dom"/>
</dbReference>
<dbReference type="AlphaFoldDB" id="A0A2S8F0K1"/>
<name>A0A2S8F0K1_9BACT</name>
<comment type="caution">
    <text evidence="4">The sequence shown here is derived from an EMBL/GenBank/DDBJ whole genome shotgun (WGS) entry which is preliminary data.</text>
</comment>
<keyword evidence="1 4" id="KW-0808">Transferase</keyword>
<proteinExistence type="predicted"/>
<evidence type="ECO:0000256" key="1">
    <source>
        <dbReference type="ARBA" id="ARBA00022679"/>
    </source>
</evidence>
<evidence type="ECO:0000313" key="5">
    <source>
        <dbReference type="Proteomes" id="UP000240009"/>
    </source>
</evidence>
<protein>
    <submittedName>
        <fullName evidence="4">N-acetyltransferase</fullName>
    </submittedName>
</protein>
<dbReference type="SUPFAM" id="SSF55729">
    <property type="entry name" value="Acyl-CoA N-acyltransferases (Nat)"/>
    <property type="match status" value="1"/>
</dbReference>
<organism evidence="4 5">
    <name type="scientific">Blastopirellula marina</name>
    <dbReference type="NCBI Taxonomy" id="124"/>
    <lineage>
        <taxon>Bacteria</taxon>
        <taxon>Pseudomonadati</taxon>
        <taxon>Planctomycetota</taxon>
        <taxon>Planctomycetia</taxon>
        <taxon>Pirellulales</taxon>
        <taxon>Pirellulaceae</taxon>
        <taxon>Blastopirellula</taxon>
    </lineage>
</organism>
<dbReference type="Pfam" id="PF00583">
    <property type="entry name" value="Acetyltransf_1"/>
    <property type="match status" value="1"/>
</dbReference>